<organism evidence="2 3">
    <name type="scientific">Elysia chlorotica</name>
    <name type="common">Eastern emerald elysia</name>
    <name type="synonym">Sea slug</name>
    <dbReference type="NCBI Taxonomy" id="188477"/>
    <lineage>
        <taxon>Eukaryota</taxon>
        <taxon>Metazoa</taxon>
        <taxon>Spiralia</taxon>
        <taxon>Lophotrochozoa</taxon>
        <taxon>Mollusca</taxon>
        <taxon>Gastropoda</taxon>
        <taxon>Heterobranchia</taxon>
        <taxon>Euthyneura</taxon>
        <taxon>Panpulmonata</taxon>
        <taxon>Sacoglossa</taxon>
        <taxon>Placobranchoidea</taxon>
        <taxon>Plakobranchidae</taxon>
        <taxon>Elysia</taxon>
    </lineage>
</organism>
<accession>A0A3S1A8F2</accession>
<dbReference type="AlphaFoldDB" id="A0A3S1A8F2"/>
<comment type="caution">
    <text evidence="2">The sequence shown here is derived from an EMBL/GenBank/DDBJ whole genome shotgun (WGS) entry which is preliminary data.</text>
</comment>
<feature type="region of interest" description="Disordered" evidence="1">
    <location>
        <begin position="1"/>
        <end position="33"/>
    </location>
</feature>
<name>A0A3S1A8F2_ELYCH</name>
<dbReference type="OrthoDB" id="6138043at2759"/>
<dbReference type="Proteomes" id="UP000271974">
    <property type="component" value="Unassembled WGS sequence"/>
</dbReference>
<evidence type="ECO:0000313" key="2">
    <source>
        <dbReference type="EMBL" id="RUS85267.1"/>
    </source>
</evidence>
<reference evidence="2 3" key="1">
    <citation type="submission" date="2019-01" db="EMBL/GenBank/DDBJ databases">
        <title>A draft genome assembly of the solar-powered sea slug Elysia chlorotica.</title>
        <authorList>
            <person name="Cai H."/>
            <person name="Li Q."/>
            <person name="Fang X."/>
            <person name="Li J."/>
            <person name="Curtis N.E."/>
            <person name="Altenburger A."/>
            <person name="Shibata T."/>
            <person name="Feng M."/>
            <person name="Maeda T."/>
            <person name="Schwartz J.A."/>
            <person name="Shigenobu S."/>
            <person name="Lundholm N."/>
            <person name="Nishiyama T."/>
            <person name="Yang H."/>
            <person name="Hasebe M."/>
            <person name="Li S."/>
            <person name="Pierce S.K."/>
            <person name="Wang J."/>
        </authorList>
    </citation>
    <scope>NUCLEOTIDE SEQUENCE [LARGE SCALE GENOMIC DNA]</scope>
    <source>
        <strain evidence="2">EC2010</strain>
        <tissue evidence="2">Whole organism of an adult</tissue>
    </source>
</reference>
<evidence type="ECO:0000256" key="1">
    <source>
        <dbReference type="SAM" id="MobiDB-lite"/>
    </source>
</evidence>
<protein>
    <submittedName>
        <fullName evidence="2">Uncharacterized protein</fullName>
    </submittedName>
</protein>
<keyword evidence="3" id="KW-1185">Reference proteome</keyword>
<sequence length="338" mass="37757">MSHVDARQGVGHATFANNPTHVKPAIGAAPSRSSPRHVFCLKNPRHENFTPVYSLKPQHLPAPYDQDPRWVSMLQARADDTVKLRVNYTSPARPDAFKCRDGSGAGVVRHGTGTAFWTRLLSSRMRCPFPDCTVGGSRDHDVYGPFRVVTVAHLVYNEEEANCTTVEFFDDDPDDRSSVCRAQVTGLIREPMESDRCILICVTHDPTIPERLERSCTQRNELLQQLQEPDERGMCVLISHPHGMSKRISVGRLLNVEEQGPVKRTKDCQMLLRDCRLVYSTPSCMGSGGGSVTLWCRGKRAFAPHCRTLGEDRNQSALGWISVPENRENGPSNRVPKN</sequence>
<evidence type="ECO:0000313" key="3">
    <source>
        <dbReference type="Proteomes" id="UP000271974"/>
    </source>
</evidence>
<dbReference type="EMBL" id="RQTK01000176">
    <property type="protein sequence ID" value="RUS85267.1"/>
    <property type="molecule type" value="Genomic_DNA"/>
</dbReference>
<proteinExistence type="predicted"/>
<gene>
    <name evidence="2" type="ORF">EGW08_006968</name>
</gene>